<protein>
    <submittedName>
        <fullName evidence="2">Uncharacterized protein</fullName>
    </submittedName>
</protein>
<evidence type="ECO:0000313" key="3">
    <source>
        <dbReference type="Proteomes" id="UP001487740"/>
    </source>
</evidence>
<proteinExistence type="predicted"/>
<accession>A0AAW0TZP4</accession>
<name>A0AAW0TZP4_SCYPA</name>
<evidence type="ECO:0000313" key="2">
    <source>
        <dbReference type="EMBL" id="KAK8392945.1"/>
    </source>
</evidence>
<organism evidence="2 3">
    <name type="scientific">Scylla paramamosain</name>
    <name type="common">Mud crab</name>
    <dbReference type="NCBI Taxonomy" id="85552"/>
    <lineage>
        <taxon>Eukaryota</taxon>
        <taxon>Metazoa</taxon>
        <taxon>Ecdysozoa</taxon>
        <taxon>Arthropoda</taxon>
        <taxon>Crustacea</taxon>
        <taxon>Multicrustacea</taxon>
        <taxon>Malacostraca</taxon>
        <taxon>Eumalacostraca</taxon>
        <taxon>Eucarida</taxon>
        <taxon>Decapoda</taxon>
        <taxon>Pleocyemata</taxon>
        <taxon>Brachyura</taxon>
        <taxon>Eubrachyura</taxon>
        <taxon>Portunoidea</taxon>
        <taxon>Portunidae</taxon>
        <taxon>Portuninae</taxon>
        <taxon>Scylla</taxon>
    </lineage>
</organism>
<evidence type="ECO:0000256" key="1">
    <source>
        <dbReference type="SAM" id="MobiDB-lite"/>
    </source>
</evidence>
<dbReference type="EMBL" id="JARAKH010000021">
    <property type="protein sequence ID" value="KAK8392945.1"/>
    <property type="molecule type" value="Genomic_DNA"/>
</dbReference>
<comment type="caution">
    <text evidence="2">The sequence shown here is derived from an EMBL/GenBank/DDBJ whole genome shotgun (WGS) entry which is preliminary data.</text>
</comment>
<sequence length="92" mass="10151">MKYRKSAETNQGVCRDDARNARGEQRTRGNTHTPPAGKSTQAAHCLTSSAMSHARSPRRIEGTRNTRACAWDGRAAFPEEKATLTPPDRTLQ</sequence>
<feature type="compositionally biased region" description="Polar residues" evidence="1">
    <location>
        <begin position="28"/>
        <end position="51"/>
    </location>
</feature>
<dbReference type="AlphaFoldDB" id="A0AAW0TZP4"/>
<reference evidence="2 3" key="1">
    <citation type="submission" date="2023-03" db="EMBL/GenBank/DDBJ databases">
        <title>High-quality genome of Scylla paramamosain provides insights in environmental adaptation.</title>
        <authorList>
            <person name="Zhang L."/>
        </authorList>
    </citation>
    <scope>NUCLEOTIDE SEQUENCE [LARGE SCALE GENOMIC DNA]</scope>
    <source>
        <strain evidence="2">LZ_2023a</strain>
        <tissue evidence="2">Muscle</tissue>
    </source>
</reference>
<feature type="region of interest" description="Disordered" evidence="1">
    <location>
        <begin position="1"/>
        <end position="66"/>
    </location>
</feature>
<feature type="compositionally biased region" description="Basic and acidic residues" evidence="1">
    <location>
        <begin position="14"/>
        <end position="27"/>
    </location>
</feature>
<gene>
    <name evidence="2" type="ORF">O3P69_013163</name>
</gene>
<dbReference type="Proteomes" id="UP001487740">
    <property type="component" value="Unassembled WGS sequence"/>
</dbReference>
<keyword evidence="3" id="KW-1185">Reference proteome</keyword>